<gene>
    <name evidence="1" type="ORF">DWV06_04325</name>
</gene>
<keyword evidence="2" id="KW-1185">Reference proteome</keyword>
<proteinExistence type="predicted"/>
<organism evidence="1 2">
    <name type="scientific">Anaerosacchariphilus polymeriproducens</name>
    <dbReference type="NCBI Taxonomy" id="1812858"/>
    <lineage>
        <taxon>Bacteria</taxon>
        <taxon>Bacillati</taxon>
        <taxon>Bacillota</taxon>
        <taxon>Clostridia</taxon>
        <taxon>Lachnospirales</taxon>
        <taxon>Lachnospiraceae</taxon>
        <taxon>Anaerosacchariphilus</taxon>
    </lineage>
</organism>
<comment type="caution">
    <text evidence="1">The sequence shown here is derived from an EMBL/GenBank/DDBJ whole genome shotgun (WGS) entry which is preliminary data.</text>
</comment>
<evidence type="ECO:0000313" key="1">
    <source>
        <dbReference type="EMBL" id="RDU24701.1"/>
    </source>
</evidence>
<evidence type="ECO:0000313" key="2">
    <source>
        <dbReference type="Proteomes" id="UP000255036"/>
    </source>
</evidence>
<sequence>MFPKQLIFLFILILVGFTMINSEKFKDDNYIHGTVVEISDDHTEETSMQRIQKIKIRIDEKGYDNKIISVNHVISPEYTNPIVLKLNSRRSLFYEYSGHRG</sequence>
<name>A0A371AYR4_9FIRM</name>
<dbReference type="EMBL" id="QRCT01000012">
    <property type="protein sequence ID" value="RDU24701.1"/>
    <property type="molecule type" value="Genomic_DNA"/>
</dbReference>
<reference evidence="1 2" key="1">
    <citation type="submission" date="2018-07" db="EMBL/GenBank/DDBJ databases">
        <title>Anaerosacharophilus polymeroproducens gen. nov. sp. nov., an anaerobic bacterium isolated from salt field.</title>
        <authorList>
            <person name="Kim W."/>
            <person name="Yang S.-H."/>
            <person name="Oh J."/>
            <person name="Lee J.-H."/>
            <person name="Kwon K.K."/>
        </authorList>
    </citation>
    <scope>NUCLEOTIDE SEQUENCE [LARGE SCALE GENOMIC DNA]</scope>
    <source>
        <strain evidence="1 2">MCWD5</strain>
    </source>
</reference>
<dbReference type="Proteomes" id="UP000255036">
    <property type="component" value="Unassembled WGS sequence"/>
</dbReference>
<protein>
    <submittedName>
        <fullName evidence="1">Uncharacterized protein</fullName>
    </submittedName>
</protein>
<dbReference type="RefSeq" id="WP_115480933.1">
    <property type="nucleotide sequence ID" value="NZ_QRCT01000012.1"/>
</dbReference>
<dbReference type="AlphaFoldDB" id="A0A371AYR4"/>
<accession>A0A371AYR4</accession>